<gene>
    <name evidence="1" type="ORF">CTDIVETGP_1629</name>
</gene>
<organism evidence="1 2">
    <name type="scientific">Clostridium tyrobutyricum DIVETGP</name>
    <dbReference type="NCBI Taxonomy" id="1408889"/>
    <lineage>
        <taxon>Bacteria</taxon>
        <taxon>Bacillati</taxon>
        <taxon>Bacillota</taxon>
        <taxon>Clostridia</taxon>
        <taxon>Eubacteriales</taxon>
        <taxon>Clostridiaceae</taxon>
        <taxon>Clostridium</taxon>
    </lineage>
</organism>
<keyword evidence="2" id="KW-1185">Reference proteome</keyword>
<dbReference type="Proteomes" id="UP000019482">
    <property type="component" value="Unassembled WGS sequence"/>
</dbReference>
<proteinExistence type="predicted"/>
<evidence type="ECO:0000313" key="2">
    <source>
        <dbReference type="Proteomes" id="UP000019482"/>
    </source>
</evidence>
<evidence type="ECO:0000313" key="1">
    <source>
        <dbReference type="EMBL" id="CDL91559.1"/>
    </source>
</evidence>
<name>W6N828_CLOTY</name>
<sequence>MNLMHLNNYYIVKYIIIVFDGYINLKIGDVYAKDICCI</sequence>
<dbReference type="EMBL" id="CBXI010000026">
    <property type="protein sequence ID" value="CDL91559.1"/>
    <property type="molecule type" value="Genomic_DNA"/>
</dbReference>
<protein>
    <submittedName>
        <fullName evidence="1">Uncharacterized protein</fullName>
    </submittedName>
</protein>
<dbReference type="AlphaFoldDB" id="W6N828"/>
<comment type="caution">
    <text evidence="1">The sequence shown here is derived from an EMBL/GenBank/DDBJ whole genome shotgun (WGS) entry which is preliminary data.</text>
</comment>
<reference evidence="1 2" key="1">
    <citation type="journal article" date="2015" name="Genome Announc.">
        <title>Draft Genome Sequence of Clostridium tyrobutyricum Strain DIVETGP, Isolated from Cow's Milk for Grana Padano Production.</title>
        <authorList>
            <person name="Soggiu A."/>
            <person name="Piras C."/>
            <person name="Gaiarsa S."/>
            <person name="Sassera D."/>
            <person name="Roncada P."/>
            <person name="Bendixen E."/>
            <person name="Brasca M."/>
            <person name="Bonizzi L."/>
        </authorList>
    </citation>
    <scope>NUCLEOTIDE SEQUENCE [LARGE SCALE GENOMIC DNA]</scope>
    <source>
        <strain evidence="1 2">DIVETGP</strain>
    </source>
</reference>
<accession>W6N828</accession>